<comment type="caution">
    <text evidence="9">The sequence shown here is derived from an EMBL/GenBank/DDBJ whole genome shotgun (WGS) entry which is preliminary data.</text>
</comment>
<evidence type="ECO:0000256" key="6">
    <source>
        <dbReference type="ARBA" id="ARBA00023136"/>
    </source>
</evidence>
<feature type="transmembrane region" description="Helical" evidence="7">
    <location>
        <begin position="122"/>
        <end position="144"/>
    </location>
</feature>
<dbReference type="InterPro" id="IPR018076">
    <property type="entry name" value="T2SS_GspF_dom"/>
</dbReference>
<proteinExistence type="inferred from homology"/>
<comment type="subcellular location">
    <subcellularLocation>
        <location evidence="1">Cell membrane</location>
        <topology evidence="1">Multi-pass membrane protein</topology>
    </subcellularLocation>
</comment>
<dbReference type="Pfam" id="PF00482">
    <property type="entry name" value="T2SSF"/>
    <property type="match status" value="2"/>
</dbReference>
<dbReference type="PANTHER" id="PTHR30012">
    <property type="entry name" value="GENERAL SECRETION PATHWAY PROTEIN"/>
    <property type="match status" value="1"/>
</dbReference>
<feature type="transmembrane region" description="Helical" evidence="7">
    <location>
        <begin position="164"/>
        <end position="189"/>
    </location>
</feature>
<feature type="transmembrane region" description="Helical" evidence="7">
    <location>
        <begin position="316"/>
        <end position="341"/>
    </location>
</feature>
<evidence type="ECO:0000256" key="2">
    <source>
        <dbReference type="ARBA" id="ARBA00005745"/>
    </source>
</evidence>
<evidence type="ECO:0000313" key="10">
    <source>
        <dbReference type="Proteomes" id="UP000318053"/>
    </source>
</evidence>
<dbReference type="Gene3D" id="1.20.81.30">
    <property type="entry name" value="Type II secretion system (T2SS), domain F"/>
    <property type="match status" value="1"/>
</dbReference>
<organism evidence="9 10">
    <name type="scientific">Allorhodopirellula solitaria</name>
    <dbReference type="NCBI Taxonomy" id="2527987"/>
    <lineage>
        <taxon>Bacteria</taxon>
        <taxon>Pseudomonadati</taxon>
        <taxon>Planctomycetota</taxon>
        <taxon>Planctomycetia</taxon>
        <taxon>Pirellulales</taxon>
        <taxon>Pirellulaceae</taxon>
        <taxon>Allorhodopirellula</taxon>
    </lineage>
</organism>
<feature type="domain" description="Type II secretion system protein GspF" evidence="8">
    <location>
        <begin position="215"/>
        <end position="334"/>
    </location>
</feature>
<dbReference type="GO" id="GO:0005886">
    <property type="term" value="C:plasma membrane"/>
    <property type="evidence" value="ECO:0007669"/>
    <property type="project" value="UniProtKB-SubCell"/>
</dbReference>
<keyword evidence="3" id="KW-1003">Cell membrane</keyword>
<evidence type="ECO:0000256" key="5">
    <source>
        <dbReference type="ARBA" id="ARBA00022989"/>
    </source>
</evidence>
<dbReference type="EMBL" id="SJPK01000001">
    <property type="protein sequence ID" value="TWT75410.1"/>
    <property type="molecule type" value="Genomic_DNA"/>
</dbReference>
<evidence type="ECO:0000259" key="8">
    <source>
        <dbReference type="Pfam" id="PF00482"/>
    </source>
</evidence>
<reference evidence="9 10" key="1">
    <citation type="submission" date="2019-02" db="EMBL/GenBank/DDBJ databases">
        <title>Deep-cultivation of Planctomycetes and their phenomic and genomic characterization uncovers novel biology.</title>
        <authorList>
            <person name="Wiegand S."/>
            <person name="Jogler M."/>
            <person name="Boedeker C."/>
            <person name="Pinto D."/>
            <person name="Vollmers J."/>
            <person name="Rivas-Marin E."/>
            <person name="Kohn T."/>
            <person name="Peeters S.H."/>
            <person name="Heuer A."/>
            <person name="Rast P."/>
            <person name="Oberbeckmann S."/>
            <person name="Bunk B."/>
            <person name="Jeske O."/>
            <person name="Meyerdierks A."/>
            <person name="Storesund J.E."/>
            <person name="Kallscheuer N."/>
            <person name="Luecker S."/>
            <person name="Lage O.M."/>
            <person name="Pohl T."/>
            <person name="Merkel B.J."/>
            <person name="Hornburger P."/>
            <person name="Mueller R.-W."/>
            <person name="Bruemmer F."/>
            <person name="Labrenz M."/>
            <person name="Spormann A.M."/>
            <person name="Op Den Camp H."/>
            <person name="Overmann J."/>
            <person name="Amann R."/>
            <person name="Jetten M.S.M."/>
            <person name="Mascher T."/>
            <person name="Medema M.H."/>
            <person name="Devos D.P."/>
            <person name="Kaster A.-K."/>
            <person name="Ovreas L."/>
            <person name="Rohde M."/>
            <person name="Galperin M.Y."/>
            <person name="Jogler C."/>
        </authorList>
    </citation>
    <scope>NUCLEOTIDE SEQUENCE [LARGE SCALE GENOMIC DNA]</scope>
    <source>
        <strain evidence="9 10">CA85</strain>
    </source>
</reference>
<accession>A0A5C5YKH4</accession>
<dbReference type="OrthoDB" id="242349at2"/>
<evidence type="ECO:0000313" key="9">
    <source>
        <dbReference type="EMBL" id="TWT75410.1"/>
    </source>
</evidence>
<evidence type="ECO:0000256" key="7">
    <source>
        <dbReference type="SAM" id="Phobius"/>
    </source>
</evidence>
<keyword evidence="10" id="KW-1185">Reference proteome</keyword>
<keyword evidence="4 7" id="KW-0812">Transmembrane</keyword>
<protein>
    <submittedName>
        <fullName evidence="9">Type IV pilin biogenesis protein</fullName>
    </submittedName>
</protein>
<dbReference type="PANTHER" id="PTHR30012:SF0">
    <property type="entry name" value="TYPE II SECRETION SYSTEM PROTEIN F-RELATED"/>
    <property type="match status" value="1"/>
</dbReference>
<name>A0A5C5YKH4_9BACT</name>
<sequence>MNRIISHSFQVTAPHERALVRVLLMSQRRRLDPAAMVDRLAVEFSHRRSRVLRQVARLLADGTPVVDALEQTPEAIDPAALLLLRLGTETGTYPETLQSLIASDAVADPMLEARASSIETQFIQAAGGFLIAALVISFFMLFISPTFVKMFEEFEVPIPAAMTWFMAIGQYFPWLIIPGFVLYLMALFVRPLFFNRVKWPLGLRRRMPQAAAQLLDLLSVTLQSGRPLSAGIATLARVHPVSRIRRRLIDASRSIDRGENEWQALANCHFVSPANGEALQLTEDRFTQAWLLRRSAKQRSVWANLRSAFLVRSVSMVLLLILAAIVMLAAVGMFSCIYSLVGALA</sequence>
<dbReference type="RefSeq" id="WP_146389830.1">
    <property type="nucleotide sequence ID" value="NZ_SJPK01000001.1"/>
</dbReference>
<dbReference type="AlphaFoldDB" id="A0A5C5YKH4"/>
<dbReference type="Proteomes" id="UP000318053">
    <property type="component" value="Unassembled WGS sequence"/>
</dbReference>
<keyword evidence="6 7" id="KW-0472">Membrane</keyword>
<comment type="similarity">
    <text evidence="2">Belongs to the GSP F family.</text>
</comment>
<evidence type="ECO:0000256" key="3">
    <source>
        <dbReference type="ARBA" id="ARBA00022475"/>
    </source>
</evidence>
<gene>
    <name evidence="9" type="ORF">CA85_07010</name>
</gene>
<keyword evidence="5 7" id="KW-1133">Transmembrane helix</keyword>
<dbReference type="InterPro" id="IPR042094">
    <property type="entry name" value="T2SS_GspF_sf"/>
</dbReference>
<dbReference type="InterPro" id="IPR003004">
    <property type="entry name" value="GspF/PilC"/>
</dbReference>
<evidence type="ECO:0000256" key="4">
    <source>
        <dbReference type="ARBA" id="ARBA00022692"/>
    </source>
</evidence>
<feature type="domain" description="Type II secretion system protein GspF" evidence="8">
    <location>
        <begin position="21"/>
        <end position="145"/>
    </location>
</feature>
<evidence type="ECO:0000256" key="1">
    <source>
        <dbReference type="ARBA" id="ARBA00004651"/>
    </source>
</evidence>